<proteinExistence type="predicted"/>
<organism evidence="1 2">
    <name type="scientific">Penicillium argentinense</name>
    <dbReference type="NCBI Taxonomy" id="1131581"/>
    <lineage>
        <taxon>Eukaryota</taxon>
        <taxon>Fungi</taxon>
        <taxon>Dikarya</taxon>
        <taxon>Ascomycota</taxon>
        <taxon>Pezizomycotina</taxon>
        <taxon>Eurotiomycetes</taxon>
        <taxon>Eurotiomycetidae</taxon>
        <taxon>Eurotiales</taxon>
        <taxon>Aspergillaceae</taxon>
        <taxon>Penicillium</taxon>
    </lineage>
</organism>
<dbReference type="EMBL" id="JAPQKI010000005">
    <property type="protein sequence ID" value="KAJ5097891.1"/>
    <property type="molecule type" value="Genomic_DNA"/>
</dbReference>
<dbReference type="Proteomes" id="UP001149074">
    <property type="component" value="Unassembled WGS sequence"/>
</dbReference>
<keyword evidence="2" id="KW-1185">Reference proteome</keyword>
<sequence length="63" mass="7096">MEEYELVISGAVGGTWAKERLYPDLKTNNLIGSYELSDFPMELDRFQVSSGSHNPRRSCSSIL</sequence>
<dbReference type="RefSeq" id="XP_056473545.1">
    <property type="nucleotide sequence ID" value="XM_056617386.1"/>
</dbReference>
<accession>A0A9W9K9U4</accession>
<comment type="caution">
    <text evidence="1">The sequence shown here is derived from an EMBL/GenBank/DDBJ whole genome shotgun (WGS) entry which is preliminary data.</text>
</comment>
<evidence type="ECO:0000313" key="2">
    <source>
        <dbReference type="Proteomes" id="UP001149074"/>
    </source>
</evidence>
<gene>
    <name evidence="1" type="ORF">N7532_004892</name>
</gene>
<dbReference type="AlphaFoldDB" id="A0A9W9K9U4"/>
<evidence type="ECO:0000313" key="1">
    <source>
        <dbReference type="EMBL" id="KAJ5097891.1"/>
    </source>
</evidence>
<dbReference type="OrthoDB" id="2915840at2759"/>
<reference evidence="1" key="1">
    <citation type="submission" date="2022-11" db="EMBL/GenBank/DDBJ databases">
        <authorList>
            <person name="Petersen C."/>
        </authorList>
    </citation>
    <scope>NUCLEOTIDE SEQUENCE</scope>
    <source>
        <strain evidence="1">IBT 30761</strain>
    </source>
</reference>
<dbReference type="GeneID" id="81356365"/>
<name>A0A9W9K9U4_9EURO</name>
<reference evidence="1" key="2">
    <citation type="journal article" date="2023" name="IMA Fungus">
        <title>Comparative genomic study of the Penicillium genus elucidates a diverse pangenome and 15 lateral gene transfer events.</title>
        <authorList>
            <person name="Petersen C."/>
            <person name="Sorensen T."/>
            <person name="Nielsen M.R."/>
            <person name="Sondergaard T.E."/>
            <person name="Sorensen J.L."/>
            <person name="Fitzpatrick D.A."/>
            <person name="Frisvad J.C."/>
            <person name="Nielsen K.L."/>
        </authorList>
    </citation>
    <scope>NUCLEOTIDE SEQUENCE</scope>
    <source>
        <strain evidence="1">IBT 30761</strain>
    </source>
</reference>
<protein>
    <submittedName>
        <fullName evidence="1">Uncharacterized protein</fullName>
    </submittedName>
</protein>